<keyword evidence="1" id="KW-0472">Membrane</keyword>
<evidence type="ECO:0000256" key="1">
    <source>
        <dbReference type="SAM" id="Phobius"/>
    </source>
</evidence>
<dbReference type="AlphaFoldDB" id="A0AAE2RGV9"/>
<dbReference type="Proteomes" id="UP000655037">
    <property type="component" value="Unassembled WGS sequence"/>
</dbReference>
<name>A0AAE2RGV9_AGRVI</name>
<feature type="transmembrane region" description="Helical" evidence="1">
    <location>
        <begin position="58"/>
        <end position="82"/>
    </location>
</feature>
<keyword evidence="1" id="KW-1133">Transmembrane helix</keyword>
<protein>
    <submittedName>
        <fullName evidence="2">Uncharacterized protein</fullName>
    </submittedName>
</protein>
<gene>
    <name evidence="2" type="ORF">IEI95_023840</name>
</gene>
<comment type="caution">
    <text evidence="2">The sequence shown here is derived from an EMBL/GenBank/DDBJ whole genome shotgun (WGS) entry which is preliminary data.</text>
</comment>
<dbReference type="RefSeq" id="WP_194417101.1">
    <property type="nucleotide sequence ID" value="NZ_JACXXJ020000005.1"/>
</dbReference>
<feature type="transmembrane region" description="Helical" evidence="1">
    <location>
        <begin position="89"/>
        <end position="111"/>
    </location>
</feature>
<reference evidence="2" key="1">
    <citation type="submission" date="2020-11" db="EMBL/GenBank/DDBJ databases">
        <title>Agrobacterium vitis strain K377 genome.</title>
        <authorList>
            <person name="Xi H."/>
        </authorList>
    </citation>
    <scope>NUCLEOTIDE SEQUENCE</scope>
    <source>
        <strain evidence="2">K377</strain>
    </source>
</reference>
<keyword evidence="1" id="KW-0812">Transmembrane</keyword>
<sequence>MCSDISIEKLSLFRGLSIFYPSDEFIKIFREKWKLKTEFLSNDEKIVWIGSPDFRFSLISFGPGVIHFYFATCVILALYLNIFKDIKEILIINLVFLLIFFLLISTIISIARRFFGVVYCLTDKRLCILYCYGIKDIFGFEFKNSINMKFDGYVYFDLKTLTDVTCTKLINYDFGSVFFGGSIQEFPAGKLKISKNSIGKIKNISFSVNIILQKFYFGYSTITKLVAIRKFSKFISIFDELRQLRSQSDEEILLRTVEAN</sequence>
<dbReference type="EMBL" id="JACXXJ020000005">
    <property type="protein sequence ID" value="MBF2717249.1"/>
    <property type="molecule type" value="Genomic_DNA"/>
</dbReference>
<accession>A0AAE2RGV9</accession>
<evidence type="ECO:0000313" key="2">
    <source>
        <dbReference type="EMBL" id="MBF2717249.1"/>
    </source>
</evidence>
<evidence type="ECO:0000313" key="3">
    <source>
        <dbReference type="Proteomes" id="UP000655037"/>
    </source>
</evidence>
<proteinExistence type="predicted"/>
<organism evidence="2 3">
    <name type="scientific">Agrobacterium vitis</name>
    <name type="common">Rhizobium vitis</name>
    <dbReference type="NCBI Taxonomy" id="373"/>
    <lineage>
        <taxon>Bacteria</taxon>
        <taxon>Pseudomonadati</taxon>
        <taxon>Pseudomonadota</taxon>
        <taxon>Alphaproteobacteria</taxon>
        <taxon>Hyphomicrobiales</taxon>
        <taxon>Rhizobiaceae</taxon>
        <taxon>Rhizobium/Agrobacterium group</taxon>
        <taxon>Agrobacterium</taxon>
    </lineage>
</organism>